<evidence type="ECO:0000256" key="3">
    <source>
        <dbReference type="ARBA" id="ARBA00023274"/>
    </source>
</evidence>
<proteinExistence type="inferred from homology"/>
<feature type="region of interest" description="Disordered" evidence="6">
    <location>
        <begin position="1018"/>
        <end position="1064"/>
    </location>
</feature>
<evidence type="ECO:0000259" key="8">
    <source>
        <dbReference type="PROSITE" id="PS51745"/>
    </source>
</evidence>
<name>A0A2T3APL6_AMORE</name>
<dbReference type="PRINTS" id="PR00395">
    <property type="entry name" value="RIBOSOMALS2"/>
</dbReference>
<feature type="compositionally biased region" description="Basic and acidic residues" evidence="6">
    <location>
        <begin position="1045"/>
        <end position="1064"/>
    </location>
</feature>
<dbReference type="SUPFAM" id="SSF54631">
    <property type="entry name" value="CBS-domain pair"/>
    <property type="match status" value="2"/>
</dbReference>
<dbReference type="SUPFAM" id="SSF54277">
    <property type="entry name" value="CAD &amp; PB1 domains"/>
    <property type="match status" value="1"/>
</dbReference>
<gene>
    <name evidence="9" type="ORF">M430DRAFT_45787</name>
</gene>
<dbReference type="OrthoDB" id="418595at2759"/>
<dbReference type="SMART" id="SM00666">
    <property type="entry name" value="PB1"/>
    <property type="match status" value="1"/>
</dbReference>
<organism evidence="9 10">
    <name type="scientific">Amorphotheca resinae ATCC 22711</name>
    <dbReference type="NCBI Taxonomy" id="857342"/>
    <lineage>
        <taxon>Eukaryota</taxon>
        <taxon>Fungi</taxon>
        <taxon>Dikarya</taxon>
        <taxon>Ascomycota</taxon>
        <taxon>Pezizomycotina</taxon>
        <taxon>Leotiomycetes</taxon>
        <taxon>Helotiales</taxon>
        <taxon>Amorphothecaceae</taxon>
        <taxon>Amorphotheca</taxon>
    </lineage>
</organism>
<dbReference type="PANTHER" id="PTHR12534:SF0">
    <property type="entry name" value="SMALL RIBOSOMAL SUBUNIT PROTEIN US2M"/>
    <property type="match status" value="1"/>
</dbReference>
<evidence type="ECO:0000259" key="7">
    <source>
        <dbReference type="PROSITE" id="PS51371"/>
    </source>
</evidence>
<dbReference type="PROSITE" id="PS00962">
    <property type="entry name" value="RIBOSOMAL_S2_1"/>
    <property type="match status" value="1"/>
</dbReference>
<evidence type="ECO:0000313" key="10">
    <source>
        <dbReference type="Proteomes" id="UP000241818"/>
    </source>
</evidence>
<evidence type="ECO:0000256" key="6">
    <source>
        <dbReference type="SAM" id="MobiDB-lite"/>
    </source>
</evidence>
<dbReference type="AlphaFoldDB" id="A0A2T3APL6"/>
<evidence type="ECO:0000256" key="2">
    <source>
        <dbReference type="ARBA" id="ARBA00022980"/>
    </source>
</evidence>
<dbReference type="Proteomes" id="UP000241818">
    <property type="component" value="Unassembled WGS sequence"/>
</dbReference>
<feature type="region of interest" description="Disordered" evidence="6">
    <location>
        <begin position="436"/>
        <end position="471"/>
    </location>
</feature>
<evidence type="ECO:0000313" key="9">
    <source>
        <dbReference type="EMBL" id="PSS06949.1"/>
    </source>
</evidence>
<feature type="domain" description="CBS" evidence="7">
    <location>
        <begin position="271"/>
        <end position="328"/>
    </location>
</feature>
<dbReference type="STRING" id="857342.A0A2T3APL6"/>
<dbReference type="CDD" id="cd01425">
    <property type="entry name" value="RPS2"/>
    <property type="match status" value="1"/>
</dbReference>
<dbReference type="Gene3D" id="3.10.580.10">
    <property type="entry name" value="CBS-domain"/>
    <property type="match status" value="2"/>
</dbReference>
<dbReference type="SUPFAM" id="SSF52313">
    <property type="entry name" value="Ribosomal protein S2"/>
    <property type="match status" value="1"/>
</dbReference>
<feature type="domain" description="PB1" evidence="8">
    <location>
        <begin position="477"/>
        <end position="578"/>
    </location>
</feature>
<keyword evidence="2 5" id="KW-0689">Ribosomal protein</keyword>
<dbReference type="PROSITE" id="PS00963">
    <property type="entry name" value="RIBOSOMAL_S2_2"/>
    <property type="match status" value="1"/>
</dbReference>
<evidence type="ECO:0000256" key="5">
    <source>
        <dbReference type="RuleBase" id="RU003631"/>
    </source>
</evidence>
<dbReference type="HAMAP" id="MF_00291_B">
    <property type="entry name" value="Ribosomal_uS2_B"/>
    <property type="match status" value="1"/>
</dbReference>
<feature type="compositionally biased region" description="Basic residues" evidence="6">
    <location>
        <begin position="79"/>
        <end position="91"/>
    </location>
</feature>
<dbReference type="Pfam" id="PF00318">
    <property type="entry name" value="Ribosomal_S2"/>
    <property type="match status" value="1"/>
</dbReference>
<dbReference type="Gene3D" id="3.40.50.10490">
    <property type="entry name" value="Glucose-6-phosphate isomerase like protein, domain 1"/>
    <property type="match status" value="1"/>
</dbReference>
<dbReference type="RefSeq" id="XP_024716605.1">
    <property type="nucleotide sequence ID" value="XM_024867790.1"/>
</dbReference>
<keyword evidence="3 5" id="KW-0687">Ribonucleoprotein</keyword>
<dbReference type="SMART" id="SM00116">
    <property type="entry name" value="CBS"/>
    <property type="match status" value="4"/>
</dbReference>
<dbReference type="GO" id="GO:0003735">
    <property type="term" value="F:structural constituent of ribosome"/>
    <property type="evidence" value="ECO:0007669"/>
    <property type="project" value="InterPro"/>
</dbReference>
<feature type="region of interest" description="Disordered" evidence="6">
    <location>
        <begin position="574"/>
        <end position="638"/>
    </location>
</feature>
<dbReference type="GeneID" id="36575871"/>
<dbReference type="InterPro" id="IPR001865">
    <property type="entry name" value="Ribosomal_uS2"/>
</dbReference>
<dbReference type="InterPro" id="IPR005706">
    <property type="entry name" value="Ribosomal_uS2_bac/mit/plastid"/>
</dbReference>
<protein>
    <recommendedName>
        <fullName evidence="11">CBS domain-containing protein</fullName>
    </recommendedName>
</protein>
<dbReference type="Pfam" id="PF00564">
    <property type="entry name" value="PB1"/>
    <property type="match status" value="1"/>
</dbReference>
<reference evidence="9 10" key="1">
    <citation type="journal article" date="2018" name="New Phytol.">
        <title>Comparative genomics and transcriptomics depict ericoid mycorrhizal fungi as versatile saprotrophs and plant mutualists.</title>
        <authorList>
            <person name="Martino E."/>
            <person name="Morin E."/>
            <person name="Grelet G.A."/>
            <person name="Kuo A."/>
            <person name="Kohler A."/>
            <person name="Daghino S."/>
            <person name="Barry K.W."/>
            <person name="Cichocki N."/>
            <person name="Clum A."/>
            <person name="Dockter R.B."/>
            <person name="Hainaut M."/>
            <person name="Kuo R.C."/>
            <person name="LaButti K."/>
            <person name="Lindahl B.D."/>
            <person name="Lindquist E.A."/>
            <person name="Lipzen A."/>
            <person name="Khouja H.R."/>
            <person name="Magnuson J."/>
            <person name="Murat C."/>
            <person name="Ohm R.A."/>
            <person name="Singer S.W."/>
            <person name="Spatafora J.W."/>
            <person name="Wang M."/>
            <person name="Veneault-Fourrey C."/>
            <person name="Henrissat B."/>
            <person name="Grigoriev I.V."/>
            <person name="Martin F.M."/>
            <person name="Perotto S."/>
        </authorList>
    </citation>
    <scope>NUCLEOTIDE SEQUENCE [LARGE SCALE GENOMIC DNA]</scope>
    <source>
        <strain evidence="9 10">ATCC 22711</strain>
    </source>
</reference>
<feature type="compositionally biased region" description="Basic and acidic residues" evidence="6">
    <location>
        <begin position="63"/>
        <end position="78"/>
    </location>
</feature>
<dbReference type="PANTHER" id="PTHR12534">
    <property type="entry name" value="30S RIBOSOMAL PROTEIN S2 PROKARYOTIC AND ORGANELLAR"/>
    <property type="match status" value="1"/>
</dbReference>
<sequence length="1064" mass="115108">MASGGTMRGTPNRGQGRGQMPVFNNSPSNIPRPALDAHGGHGATSTISDAGSSTLTASRQKQSKRDEAIRRRMEADLSKKKHATGRARQTRKAPPGTVLALRPSQALQIKPNTTVAEAAQLMAAKREDCVLVTDDDDRIAGIFTAKDLAFRVVGAGIKASSITIAEIMTKNPLCARTDTSATDALDLMVRKGFRHLPVMDENQDISGILDITKCFYDAMEKLERAYSSSRKLYDALEGVQSELGSSQPQQIIQYVEALRSKMSGPTLESVLTGIPPTTVSVRTSVKEAAALMKENHTTAVLVQDQGSITGIFTSKDVVLRVIAPGLDPANCSVVRVMTPHPDFAPMEMSIQAALRKMHDGHYLNLPVMNEGGEIVGMVDVLKLTYATLEQINTMSTGDSEGPAWNKFWMSLEHESESMVSGEGSHHHTIGARSLMSPDMSRGHVDPSVGPGDSASHTGADSPPHSAVAAHPEVPPEEIPFPFKFKAPSGRVHRLHVVAAHGMAELIDAVTAKLGSEVDAVGGAATFEDGKLGSSGYALSYLDDEGDTVSLTTDLDLVEAIVLARHGHREKVDLFVHDPEKPPSPVPVTSEQPAASHTPTPPASTIRERRRVVSDEDEESEEEQPVRRARKTAGKSTEDQVIAGVPNELLLPGAIVTLAVVIRNIELRETSKKFTTKTKRQLSPLSTMILRNVAVRHGRRALAAPLRRSCLRSLTTEALTQEIEAIERSIENHTRETHSIEASINQLHSSRSFVPPTVASEFPSEVAEHHHLFRSIKKKTNNLGSVLGPHYKPHELITNPPRPKDISLELLLASQTHLGHSTSLWNPGNQRYIYGIRQGVHIISLEVTAAHLRRAAKVVEGVAYHGGLILFVGTRPGQAPAVVKAAQLAQGCHLFERWTPGSITNRDQILSRCAIKAVDKDDNVLDGYDEKLADWTALKPDLVVVLNPLENYILLHECGLNNIPTIGVIDTDADPTWVTYPIPANDDSLRCTQLIAGILGRAGEEGQKKRLEAAKEGKITWLPPPGLGPPVLDDGASAPPASKQRRIAEGGAEPRRRTTEADADL</sequence>
<feature type="domain" description="CBS" evidence="7">
    <location>
        <begin position="168"/>
        <end position="224"/>
    </location>
</feature>
<comment type="similarity">
    <text evidence="1 5">Belongs to the universal ribosomal protein uS2 family.</text>
</comment>
<dbReference type="InterPro" id="IPR018130">
    <property type="entry name" value="Ribosomal_uS2_CS"/>
</dbReference>
<dbReference type="GO" id="GO:0005763">
    <property type="term" value="C:mitochondrial small ribosomal subunit"/>
    <property type="evidence" value="ECO:0007669"/>
    <property type="project" value="TreeGrafter"/>
</dbReference>
<dbReference type="InterPro" id="IPR046342">
    <property type="entry name" value="CBS_dom_sf"/>
</dbReference>
<dbReference type="Pfam" id="PF00571">
    <property type="entry name" value="CBS"/>
    <property type="match status" value="4"/>
</dbReference>
<dbReference type="InParanoid" id="A0A2T3APL6"/>
<dbReference type="InterPro" id="IPR053793">
    <property type="entry name" value="PB1-like"/>
</dbReference>
<dbReference type="PROSITE" id="PS51371">
    <property type="entry name" value="CBS"/>
    <property type="match status" value="4"/>
</dbReference>
<feature type="domain" description="CBS" evidence="7">
    <location>
        <begin position="337"/>
        <end position="394"/>
    </location>
</feature>
<evidence type="ECO:0000256" key="1">
    <source>
        <dbReference type="ARBA" id="ARBA00006242"/>
    </source>
</evidence>
<dbReference type="GO" id="GO:0006412">
    <property type="term" value="P:translation"/>
    <property type="evidence" value="ECO:0007669"/>
    <property type="project" value="InterPro"/>
</dbReference>
<dbReference type="InterPro" id="IPR000270">
    <property type="entry name" value="PB1_dom"/>
</dbReference>
<dbReference type="FunFam" id="3.40.50.10490:FF:000061">
    <property type="entry name" value="40S ribosomal protein S2, putative"/>
    <property type="match status" value="1"/>
</dbReference>
<feature type="compositionally biased region" description="Polar residues" evidence="6">
    <location>
        <begin position="43"/>
        <end position="60"/>
    </location>
</feature>
<evidence type="ECO:0000256" key="4">
    <source>
        <dbReference type="PROSITE-ProRule" id="PRU00703"/>
    </source>
</evidence>
<dbReference type="CDD" id="cd17781">
    <property type="entry name" value="CBS_pair_MUG70_1"/>
    <property type="match status" value="1"/>
</dbReference>
<dbReference type="EMBL" id="KZ679019">
    <property type="protein sequence ID" value="PSS06949.1"/>
    <property type="molecule type" value="Genomic_DNA"/>
</dbReference>
<feature type="domain" description="CBS" evidence="7">
    <location>
        <begin position="101"/>
        <end position="160"/>
    </location>
</feature>
<accession>A0A2T3APL6</accession>
<keyword evidence="4" id="KW-0129">CBS domain</keyword>
<feature type="region of interest" description="Disordered" evidence="6">
    <location>
        <begin position="1"/>
        <end position="95"/>
    </location>
</feature>
<dbReference type="PROSITE" id="PS51745">
    <property type="entry name" value="PB1"/>
    <property type="match status" value="1"/>
</dbReference>
<dbReference type="CDD" id="cd17782">
    <property type="entry name" value="CBS_pair_MUG70_2"/>
    <property type="match status" value="1"/>
</dbReference>
<dbReference type="InterPro" id="IPR023591">
    <property type="entry name" value="Ribosomal_uS2_flav_dom_sf"/>
</dbReference>
<keyword evidence="10" id="KW-1185">Reference proteome</keyword>
<evidence type="ECO:0008006" key="11">
    <source>
        <dbReference type="Google" id="ProtNLM"/>
    </source>
</evidence>
<dbReference type="InterPro" id="IPR000644">
    <property type="entry name" value="CBS_dom"/>
</dbReference>